<dbReference type="InterPro" id="IPR051570">
    <property type="entry name" value="TBC1_cilium_biogenesis"/>
</dbReference>
<feature type="transmembrane region" description="Helical" evidence="9">
    <location>
        <begin position="55"/>
        <end position="83"/>
    </location>
</feature>
<feature type="repeat" description="WD" evidence="7">
    <location>
        <begin position="663"/>
        <end position="696"/>
    </location>
</feature>
<feature type="transmembrane region" description="Helical" evidence="9">
    <location>
        <begin position="387"/>
        <end position="406"/>
    </location>
</feature>
<dbReference type="InterPro" id="IPR015943">
    <property type="entry name" value="WD40/YVTN_repeat-like_dom_sf"/>
</dbReference>
<feature type="repeat" description="WD" evidence="7">
    <location>
        <begin position="1059"/>
        <end position="1093"/>
    </location>
</feature>
<dbReference type="GO" id="GO:0034388">
    <property type="term" value="C:Pwp2p-containing subcomplex of 90S preribosome"/>
    <property type="evidence" value="ECO:0007669"/>
    <property type="project" value="TreeGrafter"/>
</dbReference>
<dbReference type="PANTHER" id="PTHR19853">
    <property type="entry name" value="WD REPEAT CONTAINING PROTEIN 3 WDR3"/>
    <property type="match status" value="1"/>
</dbReference>
<dbReference type="GO" id="GO:0016020">
    <property type="term" value="C:membrane"/>
    <property type="evidence" value="ECO:0007669"/>
    <property type="project" value="UniProtKB-SubCell"/>
</dbReference>
<dbReference type="CDD" id="cd00200">
    <property type="entry name" value="WD40"/>
    <property type="match status" value="2"/>
</dbReference>
<dbReference type="InterPro" id="IPR036259">
    <property type="entry name" value="MFS_trans_sf"/>
</dbReference>
<dbReference type="Gene3D" id="2.130.10.10">
    <property type="entry name" value="YVTN repeat-like/Quinoprotein amine dehydrogenase"/>
    <property type="match status" value="4"/>
</dbReference>
<keyword evidence="5" id="KW-0539">Nucleus</keyword>
<dbReference type="SUPFAM" id="SSF50978">
    <property type="entry name" value="WD40 repeat-like"/>
    <property type="match status" value="2"/>
</dbReference>
<feature type="region of interest" description="Disordered" evidence="8">
    <location>
        <begin position="1"/>
        <end position="22"/>
    </location>
</feature>
<dbReference type="InterPro" id="IPR001680">
    <property type="entry name" value="WD40_rpt"/>
</dbReference>
<dbReference type="CDD" id="cd17502">
    <property type="entry name" value="MFS_Azr1_MDR_like"/>
    <property type="match status" value="1"/>
</dbReference>
<feature type="transmembrane region" description="Helical" evidence="9">
    <location>
        <begin position="182"/>
        <end position="206"/>
    </location>
</feature>
<comment type="caution">
    <text evidence="11">The sequence shown here is derived from an EMBL/GenBank/DDBJ whole genome shotgun (WGS) entry which is preliminary data.</text>
</comment>
<dbReference type="Gene3D" id="1.20.1720.10">
    <property type="entry name" value="Multidrug resistance protein D"/>
    <property type="match status" value="1"/>
</dbReference>
<comment type="similarity">
    <text evidence="6">Belongs to the WD repeat WDR3/UTP12 family.</text>
</comment>
<dbReference type="GO" id="GO:0022857">
    <property type="term" value="F:transmembrane transporter activity"/>
    <property type="evidence" value="ECO:0007669"/>
    <property type="project" value="InterPro"/>
</dbReference>
<feature type="transmembrane region" description="Helical" evidence="9">
    <location>
        <begin position="256"/>
        <end position="275"/>
    </location>
</feature>
<feature type="transmembrane region" description="Helical" evidence="9">
    <location>
        <begin position="125"/>
        <end position="143"/>
    </location>
</feature>
<keyword evidence="3 7" id="KW-0853">WD repeat</keyword>
<dbReference type="InterPro" id="IPR020846">
    <property type="entry name" value="MFS_dom"/>
</dbReference>
<feature type="repeat" description="WD" evidence="7">
    <location>
        <begin position="1158"/>
        <end position="1199"/>
    </location>
</feature>
<evidence type="ECO:0000256" key="3">
    <source>
        <dbReference type="ARBA" id="ARBA00022574"/>
    </source>
</evidence>
<feature type="transmembrane region" description="Helical" evidence="9">
    <location>
        <begin position="453"/>
        <end position="475"/>
    </location>
</feature>
<keyword evidence="9" id="KW-1133">Transmembrane helix</keyword>
<evidence type="ECO:0000313" key="11">
    <source>
        <dbReference type="EMBL" id="KAK5056207.1"/>
    </source>
</evidence>
<dbReference type="InterPro" id="IPR020472">
    <property type="entry name" value="WD40_PAC1"/>
</dbReference>
<name>A0AAV9NFA1_9EURO</name>
<dbReference type="GO" id="GO:0030490">
    <property type="term" value="P:maturation of SSU-rRNA"/>
    <property type="evidence" value="ECO:0007669"/>
    <property type="project" value="TreeGrafter"/>
</dbReference>
<dbReference type="FunFam" id="2.130.10.10:FF:000157">
    <property type="entry name" value="WD repeat domain 3"/>
    <property type="match status" value="1"/>
</dbReference>
<feature type="compositionally biased region" description="Acidic residues" evidence="8">
    <location>
        <begin position="1308"/>
        <end position="1321"/>
    </location>
</feature>
<evidence type="ECO:0000256" key="8">
    <source>
        <dbReference type="SAM" id="MobiDB-lite"/>
    </source>
</evidence>
<reference evidence="11 12" key="1">
    <citation type="submission" date="2023-08" db="EMBL/GenBank/DDBJ databases">
        <title>Black Yeasts Isolated from many extreme environments.</title>
        <authorList>
            <person name="Coleine C."/>
            <person name="Stajich J.E."/>
            <person name="Selbmann L."/>
        </authorList>
    </citation>
    <scope>NUCLEOTIDE SEQUENCE [LARGE SCALE GENOMIC DNA]</scope>
    <source>
        <strain evidence="11 12">CCFEE 5792</strain>
    </source>
</reference>
<feature type="transmembrane region" description="Helical" evidence="9">
    <location>
        <begin position="361"/>
        <end position="381"/>
    </location>
</feature>
<feature type="compositionally biased region" description="Basic and acidic residues" evidence="8">
    <location>
        <begin position="1"/>
        <end position="10"/>
    </location>
</feature>
<dbReference type="PANTHER" id="PTHR19853:SF0">
    <property type="entry name" value="WD REPEAT-CONTAINING PROTEIN 3"/>
    <property type="match status" value="1"/>
</dbReference>
<dbReference type="Pfam" id="PF25173">
    <property type="entry name" value="Beta-prop_WDR3_1st"/>
    <property type="match status" value="1"/>
</dbReference>
<feature type="domain" description="Major facilitator superfamily (MFS) profile" evidence="10">
    <location>
        <begin position="60"/>
        <end position="549"/>
    </location>
</feature>
<evidence type="ECO:0000256" key="6">
    <source>
        <dbReference type="ARBA" id="ARBA00038229"/>
    </source>
</evidence>
<feature type="repeat" description="WD" evidence="7">
    <location>
        <begin position="743"/>
        <end position="766"/>
    </location>
</feature>
<keyword evidence="12" id="KW-1185">Reference proteome</keyword>
<sequence>MTSPEVDLHASPDAPVTEGSTVAGRPQEQLEVQDNGDGANSAAISSEERAYPNGFALWMSITSLLLTATFYGLDMTIVAVAIPSLTDQFKTVNDIGWYSSVFMLLSSSFTFFWSKLYTLFQVKRVFLAAIFFFQLGSLLCTVAPTSAVFILGRAIAGFGGSGISMGAGTIMIYSFPLQKRPFWGGLIAFVQTLAMVTAPLLGGVLIDRFTWRACFGINIPIGVLTFGLTAYYFDNTPTTTTDNALSLKQKVKKMDLVGTFFFVPGIVCLLIALQWGGIRYGWQNARIISLFTVFASLISIFCYIQYREKEDAALPPRVLKQRSVLAGAWFSVCCSGVLAITEYYIAIYFQSVKGFSATKSGALGLPTIIGLSVSALTAGALMTAVGYYYPFMIVTSVTAPVAAGLLTTLNLDESLVKVLGLLGFLGVSMGLGIQAPFVAIYTVLDPKDVPIGMALNGFAGGIGSGLFLSASAALFQNRLVKEISSHAPSTNMTIFDQGGLAHLRQQIGSDRLRDVLLGYDKAVMQTLYMPVALAILTLLGSLMMERRSVKKKQSKFEHSKTFGQICTNSANIIWDASPSSAASGDNSAKKSGAGHAYAPANESILVWDLKTSTILSTWTVPDNTSLVTVIARSKTDPDVFAVGYEDGKIRIWDSRTATVIITFNGHKTAVTQLKFDGSGARLASGSKDTDVIIWDLVAEVGLVRLRGHKDQITSLNFLSTEDNDRDGDAPLESLNDPANSDTYLLSTSKDALIKVWDLTTQHCIETHVTQTNGECWALGITRDGSGCITAGNDGEVKVWSIDRGVLKTKLTTTQDEGLNVLHERGALYRQGRDRPLAVVSHLKRDIIAIHGSEKTVEILRIRSETEVRKTLSRKRKRRKEKTEAAADGDSGVDVAADDNEETGDISSAAVSDIIVPYVTVRTGGKVRSIDWANTKSGKSFSILVATSNNQLEVFEVLASEKKKGTEIPDYNRTLSVDMPGHRSDIRCAALSSDDRMLATASNGSLKIWNAKTQSCLRTLDCGYALCLAFLPGDKIVVVGTREGTLEVFDIAASTLLDTIKAHERDIWSLQVSPNGKGLVTGSADKSAKFWDFKVVQEEVLGTTRKNAKLTLVHSRTLKVADDILSVCFSPDERLLAVSTLDSTVKVFFVDSLKLFLTLYGHKLPVLSMDISYDSKLIVTSSADKNVRVWGLDFGDCHKAFFAHQDSILSVMFVPNNNEGNGHHFFSASKDKVIKYYDGDKFEQIQKLEGHHGEIWAMAIAHSGEFLVTASHDKSIRIWEQSDEQIFLEEEREKELEQLYENTLLTSLENDDANGLDDEDGPEATAAGKQTSQTLMAGEKITEALELGLEDLRIMQEYATTKRSNPKAAPPQRDPVFLANNNVTASVYVLNTVQKIPSASLQDALLVLSFAQLPALFTFLALWAVEGRNIPLTCRILFFMLKIHQKQLVTSRAMKVLLEDVRDKLRTALDTQKHALGFNLAGLRVLRRRLHDLGHADYVDDETWDDDARRLPAAAAMSRGKKRGFRNVA</sequence>
<keyword evidence="4" id="KW-0677">Repeat</keyword>
<accession>A0AAV9NFA1</accession>
<evidence type="ECO:0000256" key="4">
    <source>
        <dbReference type="ARBA" id="ARBA00022737"/>
    </source>
</evidence>
<evidence type="ECO:0000313" key="12">
    <source>
        <dbReference type="Proteomes" id="UP001358417"/>
    </source>
</evidence>
<dbReference type="Gene3D" id="1.20.1250.20">
    <property type="entry name" value="MFS general substrate transporter like domains"/>
    <property type="match status" value="1"/>
</dbReference>
<dbReference type="PROSITE" id="PS50850">
    <property type="entry name" value="MFS"/>
    <property type="match status" value="1"/>
</dbReference>
<feature type="transmembrane region" description="Helical" evidence="9">
    <location>
        <begin position="418"/>
        <end position="441"/>
    </location>
</feature>
<dbReference type="GO" id="GO:0030515">
    <property type="term" value="F:snoRNA binding"/>
    <property type="evidence" value="ECO:0007669"/>
    <property type="project" value="TreeGrafter"/>
</dbReference>
<organism evidence="11 12">
    <name type="scientific">Exophiala bonariae</name>
    <dbReference type="NCBI Taxonomy" id="1690606"/>
    <lineage>
        <taxon>Eukaryota</taxon>
        <taxon>Fungi</taxon>
        <taxon>Dikarya</taxon>
        <taxon>Ascomycota</taxon>
        <taxon>Pezizomycotina</taxon>
        <taxon>Eurotiomycetes</taxon>
        <taxon>Chaetothyriomycetidae</taxon>
        <taxon>Chaetothyriales</taxon>
        <taxon>Herpotrichiellaceae</taxon>
        <taxon>Exophiala</taxon>
    </lineage>
</organism>
<feature type="transmembrane region" description="Helical" evidence="9">
    <location>
        <begin position="213"/>
        <end position="233"/>
    </location>
</feature>
<feature type="repeat" description="WD" evidence="7">
    <location>
        <begin position="620"/>
        <end position="662"/>
    </location>
</feature>
<dbReference type="InterPro" id="IPR007148">
    <property type="entry name" value="SSU_processome_Utp12"/>
</dbReference>
<proteinExistence type="inferred from homology"/>
<dbReference type="SUPFAM" id="SSF103473">
    <property type="entry name" value="MFS general substrate transporter"/>
    <property type="match status" value="1"/>
</dbReference>
<dbReference type="Pfam" id="PF25172">
    <property type="entry name" value="Beta-prop_WDR3_2nd"/>
    <property type="match status" value="1"/>
</dbReference>
<evidence type="ECO:0000256" key="7">
    <source>
        <dbReference type="PROSITE-ProRule" id="PRU00221"/>
    </source>
</evidence>
<gene>
    <name evidence="11" type="ORF">LTR84_012760</name>
</gene>
<feature type="repeat" description="WD" evidence="7">
    <location>
        <begin position="978"/>
        <end position="1018"/>
    </location>
</feature>
<feature type="region of interest" description="Disordered" evidence="8">
    <location>
        <begin position="872"/>
        <end position="901"/>
    </location>
</feature>
<feature type="transmembrane region" description="Helical" evidence="9">
    <location>
        <begin position="287"/>
        <end position="306"/>
    </location>
</feature>
<dbReference type="FunFam" id="2.130.10.10:FF:000178">
    <property type="entry name" value="WD repeat domain 3"/>
    <property type="match status" value="1"/>
</dbReference>
<dbReference type="PRINTS" id="PR00320">
    <property type="entry name" value="GPROTEINBRPT"/>
</dbReference>
<feature type="transmembrane region" description="Helical" evidence="9">
    <location>
        <begin position="527"/>
        <end position="544"/>
    </location>
</feature>
<protein>
    <recommendedName>
        <fullName evidence="10">Major facilitator superfamily (MFS) profile domain-containing protein</fullName>
    </recommendedName>
</protein>
<dbReference type="InterPro" id="IPR019775">
    <property type="entry name" value="WD40_repeat_CS"/>
</dbReference>
<dbReference type="PROSITE" id="PS50294">
    <property type="entry name" value="WD_REPEATS_REGION"/>
    <property type="match status" value="4"/>
</dbReference>
<dbReference type="InterPro" id="IPR036322">
    <property type="entry name" value="WD40_repeat_dom_sf"/>
</dbReference>
<keyword evidence="9" id="KW-0472">Membrane</keyword>
<feature type="region of interest" description="Disordered" evidence="8">
    <location>
        <begin position="1306"/>
        <end position="1332"/>
    </location>
</feature>
<dbReference type="InterPro" id="IPR011701">
    <property type="entry name" value="MFS"/>
</dbReference>
<dbReference type="GO" id="GO:0032040">
    <property type="term" value="C:small-subunit processome"/>
    <property type="evidence" value="ECO:0007669"/>
    <property type="project" value="TreeGrafter"/>
</dbReference>
<dbReference type="Pfam" id="PF04003">
    <property type="entry name" value="Utp12"/>
    <property type="match status" value="1"/>
</dbReference>
<evidence type="ECO:0000256" key="5">
    <source>
        <dbReference type="ARBA" id="ARBA00023242"/>
    </source>
</evidence>
<evidence type="ECO:0000256" key="2">
    <source>
        <dbReference type="ARBA" id="ARBA00004604"/>
    </source>
</evidence>
<feature type="repeat" description="WD" evidence="7">
    <location>
        <begin position="1247"/>
        <end position="1279"/>
    </location>
</feature>
<dbReference type="PROSITE" id="PS00678">
    <property type="entry name" value="WD_REPEATS_1"/>
    <property type="match status" value="3"/>
</dbReference>
<dbReference type="PROSITE" id="PS50082">
    <property type="entry name" value="WD_REPEATS_2"/>
    <property type="match status" value="7"/>
</dbReference>
<dbReference type="Proteomes" id="UP001358417">
    <property type="component" value="Unassembled WGS sequence"/>
</dbReference>
<keyword evidence="9" id="KW-0812">Transmembrane</keyword>
<dbReference type="EMBL" id="JAVRRD010000008">
    <property type="protein sequence ID" value="KAK5056207.1"/>
    <property type="molecule type" value="Genomic_DNA"/>
</dbReference>
<dbReference type="Pfam" id="PF07690">
    <property type="entry name" value="MFS_1"/>
    <property type="match status" value="1"/>
</dbReference>
<evidence type="ECO:0000259" key="10">
    <source>
        <dbReference type="PROSITE" id="PS50850"/>
    </source>
</evidence>
<dbReference type="RefSeq" id="XP_064708177.1">
    <property type="nucleotide sequence ID" value="XM_064856277.1"/>
</dbReference>
<comment type="subcellular location">
    <subcellularLocation>
        <location evidence="1">Membrane</location>
        <topology evidence="1">Multi-pass membrane protein</topology>
    </subcellularLocation>
    <subcellularLocation>
        <location evidence="2">Nucleus</location>
        <location evidence="2">Nucleolus</location>
    </subcellularLocation>
</comment>
<feature type="transmembrane region" description="Helical" evidence="9">
    <location>
        <begin position="95"/>
        <end position="113"/>
    </location>
</feature>
<feature type="compositionally biased region" description="Low complexity" evidence="8">
    <location>
        <begin position="885"/>
        <end position="894"/>
    </location>
</feature>
<dbReference type="SMART" id="SM00320">
    <property type="entry name" value="WD40"/>
    <property type="match status" value="11"/>
</dbReference>
<feature type="transmembrane region" description="Helical" evidence="9">
    <location>
        <begin position="155"/>
        <end position="176"/>
    </location>
</feature>
<feature type="transmembrane region" description="Helical" evidence="9">
    <location>
        <begin position="326"/>
        <end position="349"/>
    </location>
</feature>
<evidence type="ECO:0000256" key="9">
    <source>
        <dbReference type="SAM" id="Phobius"/>
    </source>
</evidence>
<evidence type="ECO:0000256" key="1">
    <source>
        <dbReference type="ARBA" id="ARBA00004141"/>
    </source>
</evidence>
<dbReference type="GeneID" id="89980902"/>